<dbReference type="Gene3D" id="2.40.170.20">
    <property type="entry name" value="TonB-dependent receptor, beta-barrel domain"/>
    <property type="match status" value="2"/>
</dbReference>
<proteinExistence type="inferred from homology"/>
<evidence type="ECO:0000256" key="10">
    <source>
        <dbReference type="ARBA" id="ARBA00023170"/>
    </source>
</evidence>
<keyword evidence="5" id="KW-0406">Ion transport</keyword>
<comment type="subcellular location">
    <subcellularLocation>
        <location evidence="1 12">Cell outer membrane</location>
        <topology evidence="1 12">Multi-pass membrane protein</topology>
    </subcellularLocation>
</comment>
<dbReference type="PANTHER" id="PTHR30069:SF39">
    <property type="entry name" value="BLL6183 PROTEIN"/>
    <property type="match status" value="1"/>
</dbReference>
<accession>A0A1G8ZHA1</accession>
<feature type="domain" description="Secretin/TonB short N-terminal" evidence="15">
    <location>
        <begin position="71"/>
        <end position="121"/>
    </location>
</feature>
<dbReference type="SUPFAM" id="SSF56935">
    <property type="entry name" value="Porins"/>
    <property type="match status" value="1"/>
</dbReference>
<dbReference type="PROSITE" id="PS52016">
    <property type="entry name" value="TONB_DEPENDENT_REC_3"/>
    <property type="match status" value="1"/>
</dbReference>
<dbReference type="GO" id="GO:0015344">
    <property type="term" value="F:siderophore uptake transmembrane transporter activity"/>
    <property type="evidence" value="ECO:0007669"/>
    <property type="project" value="TreeGrafter"/>
</dbReference>
<dbReference type="Proteomes" id="UP000198629">
    <property type="component" value="Unassembled WGS sequence"/>
</dbReference>
<dbReference type="InterPro" id="IPR011662">
    <property type="entry name" value="Secretin/TonB_short_N"/>
</dbReference>
<keyword evidence="6 12" id="KW-0812">Transmembrane</keyword>
<evidence type="ECO:0000259" key="15">
    <source>
        <dbReference type="SMART" id="SM00965"/>
    </source>
</evidence>
<feature type="signal peptide" evidence="14">
    <location>
        <begin position="1"/>
        <end position="24"/>
    </location>
</feature>
<dbReference type="EMBL" id="FNFX01000001">
    <property type="protein sequence ID" value="SDK13520.1"/>
    <property type="molecule type" value="Genomic_DNA"/>
</dbReference>
<dbReference type="InterPro" id="IPR039426">
    <property type="entry name" value="TonB-dep_rcpt-like"/>
</dbReference>
<keyword evidence="4 12" id="KW-1134">Transmembrane beta strand</keyword>
<keyword evidence="7" id="KW-0408">Iron</keyword>
<dbReference type="InterPro" id="IPR000531">
    <property type="entry name" value="Beta-barrel_TonB"/>
</dbReference>
<organism evidence="16 17">
    <name type="scientific">Methylophilus rhizosphaerae</name>
    <dbReference type="NCBI Taxonomy" id="492660"/>
    <lineage>
        <taxon>Bacteria</taxon>
        <taxon>Pseudomonadati</taxon>
        <taxon>Pseudomonadota</taxon>
        <taxon>Betaproteobacteria</taxon>
        <taxon>Nitrosomonadales</taxon>
        <taxon>Methylophilaceae</taxon>
        <taxon>Methylophilus</taxon>
    </lineage>
</organism>
<keyword evidence="17" id="KW-1185">Reference proteome</keyword>
<dbReference type="PANTHER" id="PTHR30069">
    <property type="entry name" value="TONB-DEPENDENT OUTER MEMBRANE RECEPTOR"/>
    <property type="match status" value="1"/>
</dbReference>
<dbReference type="InterPro" id="IPR037066">
    <property type="entry name" value="Plug_dom_sf"/>
</dbReference>
<keyword evidence="5" id="KW-0410">Iron transport</keyword>
<gene>
    <name evidence="16" type="ORF">SAMN05192566_0264</name>
</gene>
<evidence type="ECO:0000256" key="12">
    <source>
        <dbReference type="PROSITE-ProRule" id="PRU01360"/>
    </source>
</evidence>
<keyword evidence="14" id="KW-0732">Signal</keyword>
<comment type="similarity">
    <text evidence="2 12 13">Belongs to the TonB-dependent receptor family.</text>
</comment>
<evidence type="ECO:0000256" key="2">
    <source>
        <dbReference type="ARBA" id="ARBA00009810"/>
    </source>
</evidence>
<sequence>MQKSIKLMMGVAIAACFANGDAWFATLQAAELNTSLPQSDEDIVLSQKITVNLPAQPLATSLKALSAKIGLNITYNDNLVSDKQAPALSGTMRSKEALQKLLVNTGLEARLNDQTLYIQRVSKVEDKSVQLDKVEVRAKRFYEIGPLPGLGLTKEEIPGNVQSISAQEIKDSHSLSIADLMNKKLQSVTVNDYQGNPFQMDVQYRGFTAGPQIGTPQGLSVFFDGIRVNEPFGDVVNWDMMPMNALAGVDVFPGSNPVFGLGTLGGAFALKTKDGFNNAGVDANVLTGSFGRKQLQLEGGWNNGTVGLFGAGNFFMEDGWRENSPSKVNQFFGKASYRGDKLDLNLSTLLVGNDLVGNGLLPNEMYRQDRNGVYTSPDTTKNRLAQFQLSGSYFVNDNFTITAQAYRRDSKRKSLGADVYTEFGNQQVKRNLATGEQFTCLFNSTNKYGLPDYAILDVPNGDWGALFADPVLSGFLSAPTVNDAFASLPSSAINAPIDNPQFLARALDNLQRQKNFEQTNIFTPGGEGLGQEVPNGDTTSYSGGDLSYYFESVTTLSALQINDPGNTLISGMTSFYWYSPDTLAAGDDTPGDGVGVKHIVVFRSPVNGDVCHGDITKPEDLGLRALSVPVSGTPGSPPQTVDGAYYGTGPGSQGVVEGTPTAVLSNTQIDQITDGASIQFNWNFPKHKFMLGMSIDAPSATYTSGQMLGMLDAERNAYLAPDEIRDQYAAASQEISNNNFDGKQITKSIYFSETWSPVETLHITGAARYNETHGQNRIASRTYGTFVWDLAQYQAYPNYNDVCVNGVCPTTGYIVPNVANLLHPAEKEKFSYYSLNPSFGATWQAKENLNVYGNWAQGTRTPSVIELGCAFDKTMIPNGLNPDGTQKYIEKSIIENRSCSLPTTLSGDPYLPQIKATTIDLGMRGRWTDNIEWNLGVYQTDLKDDIYMISYPGNRTFFDTIDKTRRKGLEAGLTATYDKFRMRLNYALTDATFESNFTMAADDNSSSTLDPYCNSSGQCVYDVGDTARRIKVKPGDRMPGVAMHNFNASLSYDVTPDWQVGLSAVAHSSAFLRGNENNDHQKGVTVYDLDANNQPIARPVTNNPGKVAGYMFFNFQTSYKLSKEWTASMIVNNIFDKEYFSAGRLGRNPFSPSINGAIGPDGYNHNSNDWLMTNFLAPGAPRGVWFSLNWHFEPD</sequence>
<name>A0A1G8ZHA1_9PROT</name>
<evidence type="ECO:0000256" key="13">
    <source>
        <dbReference type="RuleBase" id="RU003357"/>
    </source>
</evidence>
<evidence type="ECO:0000256" key="6">
    <source>
        <dbReference type="ARBA" id="ARBA00022692"/>
    </source>
</evidence>
<dbReference type="Pfam" id="PF07715">
    <property type="entry name" value="Plug"/>
    <property type="match status" value="1"/>
</dbReference>
<keyword evidence="9 12" id="KW-0472">Membrane</keyword>
<evidence type="ECO:0000256" key="8">
    <source>
        <dbReference type="ARBA" id="ARBA00023077"/>
    </source>
</evidence>
<evidence type="ECO:0000256" key="11">
    <source>
        <dbReference type="ARBA" id="ARBA00023237"/>
    </source>
</evidence>
<evidence type="ECO:0000313" key="16">
    <source>
        <dbReference type="EMBL" id="SDK13520.1"/>
    </source>
</evidence>
<evidence type="ECO:0000256" key="4">
    <source>
        <dbReference type="ARBA" id="ARBA00022452"/>
    </source>
</evidence>
<dbReference type="Pfam" id="PF00593">
    <property type="entry name" value="TonB_dep_Rec_b-barrel"/>
    <property type="match status" value="1"/>
</dbReference>
<evidence type="ECO:0000256" key="9">
    <source>
        <dbReference type="ARBA" id="ARBA00023136"/>
    </source>
</evidence>
<dbReference type="InterPro" id="IPR012910">
    <property type="entry name" value="Plug_dom"/>
</dbReference>
<evidence type="ECO:0000256" key="1">
    <source>
        <dbReference type="ARBA" id="ARBA00004571"/>
    </source>
</evidence>
<keyword evidence="11 12" id="KW-0998">Cell outer membrane</keyword>
<dbReference type="STRING" id="492660.SAMN05192566_0264"/>
<feature type="chain" id="PRO_5011770252" evidence="14">
    <location>
        <begin position="25"/>
        <end position="1195"/>
    </location>
</feature>
<dbReference type="Gene3D" id="3.55.50.30">
    <property type="match status" value="1"/>
</dbReference>
<dbReference type="SMART" id="SM00965">
    <property type="entry name" value="STN"/>
    <property type="match status" value="1"/>
</dbReference>
<keyword evidence="10 16" id="KW-0675">Receptor</keyword>
<reference evidence="17" key="1">
    <citation type="submission" date="2016-10" db="EMBL/GenBank/DDBJ databases">
        <authorList>
            <person name="Varghese N."/>
            <person name="Submissions S."/>
        </authorList>
    </citation>
    <scope>NUCLEOTIDE SEQUENCE [LARGE SCALE GENOMIC DNA]</scope>
    <source>
        <strain evidence="17">CBMB127</strain>
    </source>
</reference>
<protein>
    <submittedName>
        <fullName evidence="16">TonB-dependent Receptor Plug Domain</fullName>
    </submittedName>
</protein>
<keyword evidence="8 13" id="KW-0798">TonB box</keyword>
<evidence type="ECO:0000256" key="3">
    <source>
        <dbReference type="ARBA" id="ARBA00022448"/>
    </source>
</evidence>
<dbReference type="Gene3D" id="2.170.130.10">
    <property type="entry name" value="TonB-dependent receptor, plug domain"/>
    <property type="match status" value="1"/>
</dbReference>
<evidence type="ECO:0000313" key="17">
    <source>
        <dbReference type="Proteomes" id="UP000198629"/>
    </source>
</evidence>
<dbReference type="InterPro" id="IPR036942">
    <property type="entry name" value="Beta-barrel_TonB_sf"/>
</dbReference>
<evidence type="ECO:0000256" key="14">
    <source>
        <dbReference type="SAM" id="SignalP"/>
    </source>
</evidence>
<dbReference type="Pfam" id="PF07660">
    <property type="entry name" value="STN"/>
    <property type="match status" value="1"/>
</dbReference>
<dbReference type="OrthoDB" id="98353at2"/>
<evidence type="ECO:0000256" key="5">
    <source>
        <dbReference type="ARBA" id="ARBA00022496"/>
    </source>
</evidence>
<dbReference type="GO" id="GO:0044718">
    <property type="term" value="P:siderophore transmembrane transport"/>
    <property type="evidence" value="ECO:0007669"/>
    <property type="project" value="TreeGrafter"/>
</dbReference>
<evidence type="ECO:0000256" key="7">
    <source>
        <dbReference type="ARBA" id="ARBA00023004"/>
    </source>
</evidence>
<dbReference type="GO" id="GO:0009279">
    <property type="term" value="C:cell outer membrane"/>
    <property type="evidence" value="ECO:0007669"/>
    <property type="project" value="UniProtKB-SubCell"/>
</dbReference>
<dbReference type="AlphaFoldDB" id="A0A1G8ZHA1"/>
<keyword evidence="3 12" id="KW-0813">Transport</keyword>